<keyword evidence="6" id="KW-1185">Reference proteome</keyword>
<evidence type="ECO:0000313" key="5">
    <source>
        <dbReference type="EMBL" id="ELY77547.1"/>
    </source>
</evidence>
<evidence type="ECO:0000259" key="4">
    <source>
        <dbReference type="Pfam" id="PF00535"/>
    </source>
</evidence>
<dbReference type="EMBL" id="AOIJ01000061">
    <property type="protein sequence ID" value="ELY77547.1"/>
    <property type="molecule type" value="Genomic_DNA"/>
</dbReference>
<dbReference type="InterPro" id="IPR001173">
    <property type="entry name" value="Glyco_trans_2-like"/>
</dbReference>
<organism evidence="5 6">
    <name type="scientific">Natrinema gari JCM 14663</name>
    <dbReference type="NCBI Taxonomy" id="1230459"/>
    <lineage>
        <taxon>Archaea</taxon>
        <taxon>Methanobacteriati</taxon>
        <taxon>Methanobacteriota</taxon>
        <taxon>Stenosarchaea group</taxon>
        <taxon>Halobacteria</taxon>
        <taxon>Halobacteriales</taxon>
        <taxon>Natrialbaceae</taxon>
        <taxon>Natrinema</taxon>
    </lineage>
</organism>
<evidence type="ECO:0000256" key="1">
    <source>
        <dbReference type="ARBA" id="ARBA00006739"/>
    </source>
</evidence>
<dbReference type="RefSeq" id="WP_008457503.1">
    <property type="nucleotide sequence ID" value="NZ_AOIJ01000061.1"/>
</dbReference>
<dbReference type="GO" id="GO:0016757">
    <property type="term" value="F:glycosyltransferase activity"/>
    <property type="evidence" value="ECO:0007669"/>
    <property type="project" value="UniProtKB-KW"/>
</dbReference>
<dbReference type="AlphaFoldDB" id="L9YVR2"/>
<dbReference type="PANTHER" id="PTHR43179">
    <property type="entry name" value="RHAMNOSYLTRANSFERASE WBBL"/>
    <property type="match status" value="1"/>
</dbReference>
<name>L9YVR2_9EURY</name>
<reference evidence="5 6" key="1">
    <citation type="journal article" date="2014" name="PLoS Genet.">
        <title>Phylogenetically driven sequencing of extremely halophilic archaea reveals strategies for static and dynamic osmo-response.</title>
        <authorList>
            <person name="Becker E.A."/>
            <person name="Seitzer P.M."/>
            <person name="Tritt A."/>
            <person name="Larsen D."/>
            <person name="Krusor M."/>
            <person name="Yao A.I."/>
            <person name="Wu D."/>
            <person name="Madern D."/>
            <person name="Eisen J.A."/>
            <person name="Darling A.E."/>
            <person name="Facciotti M.T."/>
        </authorList>
    </citation>
    <scope>NUCLEOTIDE SEQUENCE [LARGE SCALE GENOMIC DNA]</scope>
    <source>
        <strain evidence="5 6">JCM 14663</strain>
    </source>
</reference>
<sequence>MNDARVVSIVLNWNNYSDSRDCIESLKGISYGNHDIVVVDNGSEDDSLENLQDDFPDAEFVPLDRNRGFSGGMNAGISWALERDADYVWILNNDVIVKDDRILDKLLHYFDGHSVGGVTPQILEYPDTDSAWFTMGEVDRQSGHSIHHQSLPEEFGEPIENDYIPFCCSLFSTRVFGEYGYLPGKYFIYREDVAFSYQLDEDYRLLTIPECTVYHKSSSSGGGDLNQTLSYYTARNRWLLFHEYSGDMSFSRFLWQYLKWGLSRCGMMVKRAKLESLSAFAHGTVDGILNKTGKGRYP</sequence>
<keyword evidence="2" id="KW-0328">Glycosyltransferase</keyword>
<proteinExistence type="inferred from homology"/>
<evidence type="ECO:0000256" key="3">
    <source>
        <dbReference type="ARBA" id="ARBA00022679"/>
    </source>
</evidence>
<dbReference type="InterPro" id="IPR029044">
    <property type="entry name" value="Nucleotide-diphossugar_trans"/>
</dbReference>
<evidence type="ECO:0000256" key="2">
    <source>
        <dbReference type="ARBA" id="ARBA00022676"/>
    </source>
</evidence>
<dbReference type="Proteomes" id="UP000011592">
    <property type="component" value="Unassembled WGS sequence"/>
</dbReference>
<dbReference type="PANTHER" id="PTHR43179:SF12">
    <property type="entry name" value="GALACTOFURANOSYLTRANSFERASE GLFT2"/>
    <property type="match status" value="1"/>
</dbReference>
<gene>
    <name evidence="5" type="ORF">C486_15624</name>
</gene>
<accession>L9YVR2</accession>
<comment type="similarity">
    <text evidence="1">Belongs to the glycosyltransferase 2 family.</text>
</comment>
<keyword evidence="3 5" id="KW-0808">Transferase</keyword>
<comment type="caution">
    <text evidence="5">The sequence shown here is derived from an EMBL/GenBank/DDBJ whole genome shotgun (WGS) entry which is preliminary data.</text>
</comment>
<dbReference type="SUPFAM" id="SSF53448">
    <property type="entry name" value="Nucleotide-diphospho-sugar transferases"/>
    <property type="match status" value="1"/>
</dbReference>
<protein>
    <submittedName>
        <fullName evidence="5">Putative glycosyltransferase</fullName>
    </submittedName>
</protein>
<dbReference type="Pfam" id="PF00535">
    <property type="entry name" value="Glycos_transf_2"/>
    <property type="match status" value="1"/>
</dbReference>
<dbReference type="Gene3D" id="3.90.550.10">
    <property type="entry name" value="Spore Coat Polysaccharide Biosynthesis Protein SpsA, Chain A"/>
    <property type="match status" value="1"/>
</dbReference>
<evidence type="ECO:0000313" key="6">
    <source>
        <dbReference type="Proteomes" id="UP000011592"/>
    </source>
</evidence>
<dbReference type="CDD" id="cd04186">
    <property type="entry name" value="GT_2_like_c"/>
    <property type="match status" value="1"/>
</dbReference>
<feature type="domain" description="Glycosyltransferase 2-like" evidence="4">
    <location>
        <begin position="10"/>
        <end position="176"/>
    </location>
</feature>